<dbReference type="Pfam" id="PF07679">
    <property type="entry name" value="I-set"/>
    <property type="match status" value="3"/>
</dbReference>
<dbReference type="PANTHER" id="PTHR47633">
    <property type="entry name" value="IMMUNOGLOBULIN"/>
    <property type="match status" value="1"/>
</dbReference>
<dbReference type="InterPro" id="IPR013783">
    <property type="entry name" value="Ig-like_fold"/>
</dbReference>
<dbReference type="InterPro" id="IPR013098">
    <property type="entry name" value="Ig_I-set"/>
</dbReference>
<sequence>MEINFNQIIRFALPSLMTMGDRSIITANGLTIAQLEKTHSGRDLLPTPHRDSLLMREWPNEMQSTARSVEKTTILTGGTVQEDISIDEQCARSVRNQPEDVSVVDLSRQLQDECKVVRKSAYEQHGVLYSPLADFVDTRGNLECEFEDLHSKGGRSLRIDTRTATYLPPTVSHYMDGNEIDKFQNACYVYFGVPQVREPNSFDLKRAPRFHMPLTSLREIPEGTEMLLTCVVIGLPAPSITWLKNGERLTPEHTKTRCENGVCTLIIAATTVNDSGSYTCVAVNDHGTATTTTTVVIIPPHGNNYTAPKFVELLANQCVLENDEITLECYVIGKPIPSVIWYKDGLKLMIEDRMLQYMDRKGYTKLNIMEAVQRDSGDYTCAAYNVTGKDFTHCRVQVIGMNFGKLLLSSSSSPSHSCNSLLTLSLNQPRAPVITRALVNTVVNIGGRELLELEVDGVPTPTVEWYHDGKLIAESRTLRTYFDGRVAFLKIFEAQLDHQGHYVCKVRRGPTFRPRQDYCERLTLTRCLLKISRHLQHLAGLHSSDLRKLSHLREICIRICITVAVFASAGIL</sequence>
<reference evidence="5" key="1">
    <citation type="submission" date="2021-06" db="EMBL/GenBank/DDBJ databases">
        <title>Parelaphostrongylus tenuis whole genome reference sequence.</title>
        <authorList>
            <person name="Garwood T.J."/>
            <person name="Larsen P.A."/>
            <person name="Fountain-Jones N.M."/>
            <person name="Garbe J.R."/>
            <person name="Macchietto M.G."/>
            <person name="Kania S.A."/>
            <person name="Gerhold R.W."/>
            <person name="Richards J.E."/>
            <person name="Wolf T.M."/>
        </authorList>
    </citation>
    <scope>NUCLEOTIDE SEQUENCE</scope>
    <source>
        <strain evidence="5">MNPRO001-30</strain>
        <tissue evidence="5">Meninges</tissue>
    </source>
</reference>
<dbReference type="EMBL" id="JAHQIW010007131">
    <property type="protein sequence ID" value="KAJ1372372.1"/>
    <property type="molecule type" value="Genomic_DNA"/>
</dbReference>
<feature type="domain" description="Ig-like" evidence="4">
    <location>
        <begin position="308"/>
        <end position="392"/>
    </location>
</feature>
<dbReference type="FunFam" id="2.60.40.10:FF:000425">
    <property type="entry name" value="Myosin light chain kinase"/>
    <property type="match status" value="2"/>
</dbReference>
<dbReference type="CDD" id="cd00096">
    <property type="entry name" value="Ig"/>
    <property type="match status" value="2"/>
</dbReference>
<keyword evidence="2" id="KW-0963">Cytoplasm</keyword>
<evidence type="ECO:0000313" key="5">
    <source>
        <dbReference type="EMBL" id="KAJ1372372.1"/>
    </source>
</evidence>
<evidence type="ECO:0000259" key="4">
    <source>
        <dbReference type="PROSITE" id="PS50835"/>
    </source>
</evidence>
<dbReference type="SMART" id="SM00408">
    <property type="entry name" value="IGc2"/>
    <property type="match status" value="3"/>
</dbReference>
<dbReference type="InterPro" id="IPR007110">
    <property type="entry name" value="Ig-like_dom"/>
</dbReference>
<feature type="domain" description="Ig-like" evidence="4">
    <location>
        <begin position="208"/>
        <end position="296"/>
    </location>
</feature>
<dbReference type="InterPro" id="IPR036179">
    <property type="entry name" value="Ig-like_dom_sf"/>
</dbReference>
<comment type="caution">
    <text evidence="5">The sequence shown here is derived from an EMBL/GenBank/DDBJ whole genome shotgun (WGS) entry which is preliminary data.</text>
</comment>
<evidence type="ECO:0000313" key="6">
    <source>
        <dbReference type="Proteomes" id="UP001196413"/>
    </source>
</evidence>
<dbReference type="GO" id="GO:0031672">
    <property type="term" value="C:A band"/>
    <property type="evidence" value="ECO:0007669"/>
    <property type="project" value="UniProtKB-SubCell"/>
</dbReference>
<evidence type="ECO:0000256" key="3">
    <source>
        <dbReference type="ARBA" id="ARBA00023319"/>
    </source>
</evidence>
<evidence type="ECO:0000256" key="1">
    <source>
        <dbReference type="ARBA" id="ARBA00004161"/>
    </source>
</evidence>
<keyword evidence="6" id="KW-1185">Reference proteome</keyword>
<dbReference type="Proteomes" id="UP001196413">
    <property type="component" value="Unassembled WGS sequence"/>
</dbReference>
<dbReference type="Gene3D" id="2.60.40.10">
    <property type="entry name" value="Immunoglobulins"/>
    <property type="match status" value="3"/>
</dbReference>
<dbReference type="InterPro" id="IPR003598">
    <property type="entry name" value="Ig_sub2"/>
</dbReference>
<accession>A0AAD5R9S8</accession>
<proteinExistence type="predicted"/>
<evidence type="ECO:0000256" key="2">
    <source>
        <dbReference type="ARBA" id="ARBA00022490"/>
    </source>
</evidence>
<dbReference type="GO" id="GO:0019899">
    <property type="term" value="F:enzyme binding"/>
    <property type="evidence" value="ECO:0007669"/>
    <property type="project" value="UniProtKB-ARBA"/>
</dbReference>
<name>A0AAD5R9S8_PARTN</name>
<dbReference type="SUPFAM" id="SSF48726">
    <property type="entry name" value="Immunoglobulin"/>
    <property type="match status" value="3"/>
</dbReference>
<dbReference type="PROSITE" id="PS50835">
    <property type="entry name" value="IG_LIKE"/>
    <property type="match status" value="3"/>
</dbReference>
<dbReference type="AlphaFoldDB" id="A0AAD5R9S8"/>
<dbReference type="InterPro" id="IPR003599">
    <property type="entry name" value="Ig_sub"/>
</dbReference>
<dbReference type="SMART" id="SM00409">
    <property type="entry name" value="IG"/>
    <property type="match status" value="3"/>
</dbReference>
<comment type="subcellular location">
    <subcellularLocation>
        <location evidence="1">Cytoplasm</location>
        <location evidence="1">Myofibril</location>
        <location evidence="1">Sarcomere</location>
        <location evidence="1">A band</location>
    </subcellularLocation>
</comment>
<feature type="domain" description="Ig-like" evidence="4">
    <location>
        <begin position="432"/>
        <end position="525"/>
    </location>
</feature>
<keyword evidence="3" id="KW-0393">Immunoglobulin domain</keyword>
<organism evidence="5 6">
    <name type="scientific">Parelaphostrongylus tenuis</name>
    <name type="common">Meningeal worm</name>
    <dbReference type="NCBI Taxonomy" id="148309"/>
    <lineage>
        <taxon>Eukaryota</taxon>
        <taxon>Metazoa</taxon>
        <taxon>Ecdysozoa</taxon>
        <taxon>Nematoda</taxon>
        <taxon>Chromadorea</taxon>
        <taxon>Rhabditida</taxon>
        <taxon>Rhabditina</taxon>
        <taxon>Rhabditomorpha</taxon>
        <taxon>Strongyloidea</taxon>
        <taxon>Metastrongylidae</taxon>
        <taxon>Parelaphostrongylus</taxon>
    </lineage>
</organism>
<gene>
    <name evidence="5" type="ORF">KIN20_034512</name>
</gene>
<protein>
    <recommendedName>
        <fullName evidence="4">Ig-like domain-containing protein</fullName>
    </recommendedName>
</protein>